<dbReference type="InterPro" id="IPR045618">
    <property type="entry name" value="DUF6444"/>
</dbReference>
<feature type="domain" description="DUF6444" evidence="2">
    <location>
        <begin position="11"/>
        <end position="85"/>
    </location>
</feature>
<dbReference type="Pfam" id="PF20042">
    <property type="entry name" value="DUF6444"/>
    <property type="match status" value="1"/>
</dbReference>
<proteinExistence type="predicted"/>
<protein>
    <recommendedName>
        <fullName evidence="2">DUF6444 domain-containing protein</fullName>
    </recommendedName>
</protein>
<geneLocation type="plasmid" evidence="3">
    <name>pVPH2</name>
</geneLocation>
<accession>A0A162CDR2</accession>
<reference evidence="3" key="1">
    <citation type="submission" date="2015-02" db="EMBL/GenBank/DDBJ databases">
        <title>Sequence analysis of the plasmid encoding blaPER-1 from Vibrio parahaemolyticus.</title>
        <authorList>
            <person name="Li R."/>
            <person name="Chen S."/>
        </authorList>
    </citation>
    <scope>NUCLEOTIDE SEQUENCE</scope>
    <source>
        <strain evidence="3">2011VPH2</strain>
        <plasmid evidence="3">pVPH2</plasmid>
    </source>
</reference>
<name>A0A162CDR2_VIBPH</name>
<dbReference type="AlphaFoldDB" id="A0A162CDR2"/>
<dbReference type="RefSeq" id="WP_140112838.1">
    <property type="nucleotide sequence ID" value="NZ_JABCLV010001041.1"/>
</dbReference>
<evidence type="ECO:0000256" key="1">
    <source>
        <dbReference type="SAM" id="MobiDB-lite"/>
    </source>
</evidence>
<organism evidence="3">
    <name type="scientific">Vibrio parahaemolyticus</name>
    <dbReference type="NCBI Taxonomy" id="670"/>
    <lineage>
        <taxon>Bacteria</taxon>
        <taxon>Pseudomonadati</taxon>
        <taxon>Pseudomonadota</taxon>
        <taxon>Gammaproteobacteria</taxon>
        <taxon>Vibrionales</taxon>
        <taxon>Vibrionaceae</taxon>
        <taxon>Vibrio</taxon>
    </lineage>
</organism>
<feature type="compositionally biased region" description="Low complexity" evidence="1">
    <location>
        <begin position="43"/>
        <end position="54"/>
    </location>
</feature>
<keyword evidence="3" id="KW-0614">Plasmid</keyword>
<evidence type="ECO:0000259" key="2">
    <source>
        <dbReference type="Pfam" id="PF20042"/>
    </source>
</evidence>
<feature type="region of interest" description="Disordered" evidence="1">
    <location>
        <begin position="35"/>
        <end position="65"/>
    </location>
</feature>
<evidence type="ECO:0000313" key="3">
    <source>
        <dbReference type="EMBL" id="AKD43689.1"/>
    </source>
</evidence>
<sequence length="89" mass="10129">MSRKKAPKYQEEPPVASDLNEANALIEELWEQLRHLTDKQATNSKNSSKPPSSDNPKDKHERKKIKALVVAIREELKKATQGINENSHD</sequence>
<dbReference type="EMBL" id="KP791968">
    <property type="protein sequence ID" value="AKD43689.1"/>
    <property type="molecule type" value="Genomic_DNA"/>
</dbReference>